<proteinExistence type="predicted"/>
<reference evidence="1" key="1">
    <citation type="submission" date="2018-05" db="EMBL/GenBank/DDBJ databases">
        <authorList>
            <person name="Lanie J.A."/>
            <person name="Ng W.-L."/>
            <person name="Kazmierczak K.M."/>
            <person name="Andrzejewski T.M."/>
            <person name="Davidsen T.M."/>
            <person name="Wayne K.J."/>
            <person name="Tettelin H."/>
            <person name="Glass J.I."/>
            <person name="Rusch D."/>
            <person name="Podicherti R."/>
            <person name="Tsui H.-C.T."/>
            <person name="Winkler M.E."/>
        </authorList>
    </citation>
    <scope>NUCLEOTIDE SEQUENCE</scope>
</reference>
<protein>
    <submittedName>
        <fullName evidence="1">Uncharacterized protein</fullName>
    </submittedName>
</protein>
<accession>A0A383BXE2</accession>
<dbReference type="EMBL" id="UINC01204268">
    <property type="protein sequence ID" value="SVE24916.1"/>
    <property type="molecule type" value="Genomic_DNA"/>
</dbReference>
<name>A0A383BXE2_9ZZZZ</name>
<feature type="non-terminal residue" evidence="1">
    <location>
        <position position="44"/>
    </location>
</feature>
<evidence type="ECO:0000313" key="1">
    <source>
        <dbReference type="EMBL" id="SVE24916.1"/>
    </source>
</evidence>
<sequence>MPGHPFVKVNDAVHLISVDGHRECFTKSNVLEDCFKAFIPNVQV</sequence>
<gene>
    <name evidence="1" type="ORF">METZ01_LOCUS477770</name>
</gene>
<dbReference type="AlphaFoldDB" id="A0A383BXE2"/>
<organism evidence="1">
    <name type="scientific">marine metagenome</name>
    <dbReference type="NCBI Taxonomy" id="408172"/>
    <lineage>
        <taxon>unclassified sequences</taxon>
        <taxon>metagenomes</taxon>
        <taxon>ecological metagenomes</taxon>
    </lineage>
</organism>